<keyword evidence="6 7" id="KW-0472">Membrane</keyword>
<dbReference type="PANTHER" id="PTHR33778:SF1">
    <property type="entry name" value="MAGNESIUM TRANSPORTER YHID-RELATED"/>
    <property type="match status" value="1"/>
</dbReference>
<proteinExistence type="inferred from homology"/>
<comment type="subcellular location">
    <subcellularLocation>
        <location evidence="7">Cell inner membrane</location>
        <topology evidence="7">Multi-pass membrane protein</topology>
    </subcellularLocation>
    <subcellularLocation>
        <location evidence="1">Cell membrane</location>
        <topology evidence="1">Multi-pass membrane protein</topology>
    </subcellularLocation>
</comment>
<evidence type="ECO:0000256" key="1">
    <source>
        <dbReference type="ARBA" id="ARBA00004651"/>
    </source>
</evidence>
<evidence type="ECO:0000256" key="5">
    <source>
        <dbReference type="ARBA" id="ARBA00022989"/>
    </source>
</evidence>
<keyword evidence="5 7" id="KW-1133">Transmembrane helix</keyword>
<evidence type="ECO:0000256" key="3">
    <source>
        <dbReference type="ARBA" id="ARBA00022475"/>
    </source>
</evidence>
<feature type="transmembrane region" description="Helical" evidence="7">
    <location>
        <begin position="76"/>
        <end position="96"/>
    </location>
</feature>
<dbReference type="PRINTS" id="PR01837">
    <property type="entry name" value="MGTCSAPBPROT"/>
</dbReference>
<evidence type="ECO:0000259" key="8">
    <source>
        <dbReference type="Pfam" id="PF02308"/>
    </source>
</evidence>
<organism evidence="9 10">
    <name type="scientific">Stakelama saccharophila</name>
    <dbReference type="NCBI Taxonomy" id="3075605"/>
    <lineage>
        <taxon>Bacteria</taxon>
        <taxon>Pseudomonadati</taxon>
        <taxon>Pseudomonadota</taxon>
        <taxon>Alphaproteobacteria</taxon>
        <taxon>Sphingomonadales</taxon>
        <taxon>Sphingomonadaceae</taxon>
        <taxon>Stakelama</taxon>
    </lineage>
</organism>
<sequence>MDPAAIDLGIGQMALRLGLATLVGAALGFDREVRGHAAGIRTHAMVALSSAVITVSALLIFTELRGSHAQPDPLRVVQGLAQAIGFIAAGLIFVRGNAVHNLTTAANIWLATAVGIACGAGQLVLVVLAALFGLLLTTALQIAKRWIPMVRSDGADEEDSSPD</sequence>
<evidence type="ECO:0000256" key="4">
    <source>
        <dbReference type="ARBA" id="ARBA00022692"/>
    </source>
</evidence>
<evidence type="ECO:0000313" key="9">
    <source>
        <dbReference type="EMBL" id="WNO54455.1"/>
    </source>
</evidence>
<dbReference type="RefSeq" id="WP_313916963.1">
    <property type="nucleotide sequence ID" value="NZ_CP135076.1"/>
</dbReference>
<evidence type="ECO:0000256" key="6">
    <source>
        <dbReference type="ARBA" id="ARBA00023136"/>
    </source>
</evidence>
<keyword evidence="10" id="KW-1185">Reference proteome</keyword>
<dbReference type="Proteomes" id="UP001302249">
    <property type="component" value="Chromosome"/>
</dbReference>
<dbReference type="PANTHER" id="PTHR33778">
    <property type="entry name" value="PROTEIN MGTC"/>
    <property type="match status" value="1"/>
</dbReference>
<name>A0ABZ0BAL1_9SPHN</name>
<dbReference type="Pfam" id="PF02308">
    <property type="entry name" value="MgtC"/>
    <property type="match status" value="1"/>
</dbReference>
<dbReference type="InterPro" id="IPR049177">
    <property type="entry name" value="MgtC_SapB_SrpB_YhiD_N"/>
</dbReference>
<gene>
    <name evidence="9" type="ORF">RPR59_04155</name>
</gene>
<feature type="transmembrane region" description="Helical" evidence="7">
    <location>
        <begin position="108"/>
        <end position="136"/>
    </location>
</feature>
<reference evidence="9 10" key="1">
    <citation type="submission" date="2023-09" db="EMBL/GenBank/DDBJ databases">
        <authorList>
            <person name="Rey-Velasco X."/>
        </authorList>
    </citation>
    <scope>NUCLEOTIDE SEQUENCE [LARGE SCALE GENOMIC DNA]</scope>
    <source>
        <strain evidence="9 10">W311</strain>
    </source>
</reference>
<evidence type="ECO:0000256" key="7">
    <source>
        <dbReference type="RuleBase" id="RU365041"/>
    </source>
</evidence>
<accession>A0ABZ0BAL1</accession>
<feature type="transmembrane region" description="Helical" evidence="7">
    <location>
        <begin position="44"/>
        <end position="64"/>
    </location>
</feature>
<evidence type="ECO:0000256" key="2">
    <source>
        <dbReference type="ARBA" id="ARBA00009298"/>
    </source>
</evidence>
<dbReference type="EMBL" id="CP135076">
    <property type="protein sequence ID" value="WNO54455.1"/>
    <property type="molecule type" value="Genomic_DNA"/>
</dbReference>
<keyword evidence="3" id="KW-1003">Cell membrane</keyword>
<protein>
    <recommendedName>
        <fullName evidence="7">Protein MgtC</fullName>
    </recommendedName>
</protein>
<comment type="similarity">
    <text evidence="2 7">Belongs to the MgtC/SapB family.</text>
</comment>
<evidence type="ECO:0000313" key="10">
    <source>
        <dbReference type="Proteomes" id="UP001302249"/>
    </source>
</evidence>
<feature type="domain" description="MgtC/SapB/SrpB/YhiD N-terminal" evidence="8">
    <location>
        <begin position="17"/>
        <end position="144"/>
    </location>
</feature>
<keyword evidence="4 7" id="KW-0812">Transmembrane</keyword>
<dbReference type="InterPro" id="IPR003416">
    <property type="entry name" value="MgtC/SapB/SrpB/YhiD_fam"/>
</dbReference>
<keyword evidence="7" id="KW-0997">Cell inner membrane</keyword>